<feature type="transmembrane region" description="Helical" evidence="6">
    <location>
        <begin position="12"/>
        <end position="38"/>
    </location>
</feature>
<evidence type="ECO:0000256" key="6">
    <source>
        <dbReference type="SAM" id="Phobius"/>
    </source>
</evidence>
<dbReference type="Pfam" id="PF00884">
    <property type="entry name" value="Sulfatase"/>
    <property type="match status" value="1"/>
</dbReference>
<dbReference type="InterPro" id="IPR012159">
    <property type="entry name" value="YejM-like"/>
</dbReference>
<reference evidence="8" key="1">
    <citation type="submission" date="2018-06" db="EMBL/GenBank/DDBJ databases">
        <authorList>
            <person name="Zhirakovskaya E."/>
        </authorList>
    </citation>
    <scope>NUCLEOTIDE SEQUENCE</scope>
</reference>
<keyword evidence="2" id="KW-1003">Cell membrane</keyword>
<keyword evidence="3 6" id="KW-0812">Transmembrane</keyword>
<evidence type="ECO:0000256" key="1">
    <source>
        <dbReference type="ARBA" id="ARBA00004651"/>
    </source>
</evidence>
<dbReference type="PANTHER" id="PTHR47371:SF3">
    <property type="entry name" value="PHOSPHOGLYCEROL TRANSFERASE I"/>
    <property type="match status" value="1"/>
</dbReference>
<feature type="transmembrane region" description="Helical" evidence="6">
    <location>
        <begin position="167"/>
        <end position="186"/>
    </location>
</feature>
<sequence>MILLSQRPSRGGLLVTDIFLSLLYGAIAFASATLIYGSTGFFDVTSLAVAVIGFFWALIILVILDKSLFLVLEKIHFKTSLAVKSAFISISLYLLGCDLATIALTKSHISIYIIKTVFHENFREISGISDSTYYSGLVTFIVVPVILFFVVYKIGQAQRRRVSPFRHTFVILFLVVIMERGVTGYMDYARLDAIDKINSSIIWRPHVSARGLYKFVIDNDRYQGELAFARFNLEAAPLPESISIPVEHSAASLHALPDIVFIMVEGLRGDMPTPDIMPNISSVQGSLFASHYSTSNCTHFSMFSALFGLFPNHYASAIDHPVKPPLIDLADKLGYETIAFNSEDFNWWGMEKLISTKYLDNITLFLDGDWVDRDREMADRFKEIYGKREKPGFYYLTFNSTHHNYSYPDGPEYKKFAPTAEKNINLFSFDYESQAGLVFNRYKNSAYYVDHLVGDLIAHMKAEGGWDNTLFILFGDHGEEFYEGGRSLHANYLNLYQTSAAMLIHRPGDLKNEIVLNTTTSHMDILPTIIDVWKSHGVKVAQPDWMKGYSMFDGDAPKERVVYSALAAARSPSNFAVHRRKLVCYEYKDLKNESCAILFKDGVEGFIELQ</sequence>
<dbReference type="PANTHER" id="PTHR47371">
    <property type="entry name" value="LIPOTEICHOIC ACID SYNTHASE"/>
    <property type="match status" value="1"/>
</dbReference>
<evidence type="ECO:0000259" key="7">
    <source>
        <dbReference type="Pfam" id="PF00884"/>
    </source>
</evidence>
<gene>
    <name evidence="8" type="ORF">MNBD_NITROSPINAE02-1658</name>
</gene>
<dbReference type="InterPro" id="IPR000917">
    <property type="entry name" value="Sulfatase_N"/>
</dbReference>
<organism evidence="8">
    <name type="scientific">hydrothermal vent metagenome</name>
    <dbReference type="NCBI Taxonomy" id="652676"/>
    <lineage>
        <taxon>unclassified sequences</taxon>
        <taxon>metagenomes</taxon>
        <taxon>ecological metagenomes</taxon>
    </lineage>
</organism>
<evidence type="ECO:0000256" key="3">
    <source>
        <dbReference type="ARBA" id="ARBA00022692"/>
    </source>
</evidence>
<keyword evidence="4 6" id="KW-1133">Transmembrane helix</keyword>
<feature type="transmembrane region" description="Helical" evidence="6">
    <location>
        <begin position="44"/>
        <end position="64"/>
    </location>
</feature>
<accession>A0A3B1CMQ6</accession>
<proteinExistence type="predicted"/>
<dbReference type="InterPro" id="IPR017850">
    <property type="entry name" value="Alkaline_phosphatase_core_sf"/>
</dbReference>
<evidence type="ECO:0000256" key="5">
    <source>
        <dbReference type="ARBA" id="ARBA00023136"/>
    </source>
</evidence>
<feature type="transmembrane region" description="Helical" evidence="6">
    <location>
        <begin position="85"/>
        <end position="113"/>
    </location>
</feature>
<dbReference type="Gene3D" id="3.40.720.10">
    <property type="entry name" value="Alkaline Phosphatase, subunit A"/>
    <property type="match status" value="1"/>
</dbReference>
<evidence type="ECO:0000313" key="8">
    <source>
        <dbReference type="EMBL" id="VAX25993.1"/>
    </source>
</evidence>
<protein>
    <recommendedName>
        <fullName evidence="7">Sulfatase N-terminal domain-containing protein</fullName>
    </recommendedName>
</protein>
<dbReference type="GO" id="GO:0005886">
    <property type="term" value="C:plasma membrane"/>
    <property type="evidence" value="ECO:0007669"/>
    <property type="project" value="UniProtKB-SubCell"/>
</dbReference>
<feature type="transmembrane region" description="Helical" evidence="6">
    <location>
        <begin position="133"/>
        <end position="155"/>
    </location>
</feature>
<dbReference type="SUPFAM" id="SSF53649">
    <property type="entry name" value="Alkaline phosphatase-like"/>
    <property type="match status" value="1"/>
</dbReference>
<dbReference type="PIRSF" id="PIRSF004950">
    <property type="entry name" value="Mmb_sulf_HI0842"/>
    <property type="match status" value="1"/>
</dbReference>
<dbReference type="EMBL" id="UOGE01000114">
    <property type="protein sequence ID" value="VAX25993.1"/>
    <property type="molecule type" value="Genomic_DNA"/>
</dbReference>
<dbReference type="AlphaFoldDB" id="A0A3B1CMQ6"/>
<evidence type="ECO:0000256" key="4">
    <source>
        <dbReference type="ARBA" id="ARBA00022989"/>
    </source>
</evidence>
<evidence type="ECO:0000256" key="2">
    <source>
        <dbReference type="ARBA" id="ARBA00022475"/>
    </source>
</evidence>
<keyword evidence="5 6" id="KW-0472">Membrane</keyword>
<name>A0A3B1CMQ6_9ZZZZ</name>
<feature type="domain" description="Sulfatase N-terminal" evidence="7">
    <location>
        <begin position="257"/>
        <end position="532"/>
    </location>
</feature>
<dbReference type="InterPro" id="IPR050448">
    <property type="entry name" value="OpgB/LTA_synthase_biosynth"/>
</dbReference>
<comment type="subcellular location">
    <subcellularLocation>
        <location evidence="1">Cell membrane</location>
        <topology evidence="1">Multi-pass membrane protein</topology>
    </subcellularLocation>
</comment>